<keyword evidence="1" id="KW-0812">Transmembrane</keyword>
<keyword evidence="1" id="KW-1133">Transmembrane helix</keyword>
<evidence type="ECO:0000313" key="3">
    <source>
        <dbReference type="EMBL" id="BAE89427.1"/>
    </source>
</evidence>
<reference evidence="2" key="2">
    <citation type="submission" date="2002-10" db="EMBL/GenBank/DDBJ databases">
        <authorList>
            <person name="Hashimoto K."/>
            <person name="Osada N."/>
            <person name="Hida M."/>
            <person name="Kusuda J."/>
            <person name="Sugano S."/>
        </authorList>
    </citation>
    <scope>NUCLEOTIDE SEQUENCE</scope>
    <source>
        <tissue evidence="2">Frontal lobe left</tissue>
    </source>
</reference>
<sequence length="99" mass="11208">MEVVYFSAVFFHAYLLCVSAQLHWLLFGNKLRIHLCATLVFTVKYMLNKGGDDLSGNCGKHQSPLQPPKNYFSSVNLNSYVFQSGCVLYLGNINYYSQA</sequence>
<keyword evidence="1" id="KW-0472">Membrane</keyword>
<feature type="transmembrane region" description="Helical" evidence="1">
    <location>
        <begin position="6"/>
        <end position="27"/>
    </location>
</feature>
<dbReference type="EMBL" id="AB172365">
    <property type="protein sequence ID" value="BAE89427.1"/>
    <property type="molecule type" value="mRNA"/>
</dbReference>
<accession>Q8HXF3</accession>
<name>Q8HXF3_MACFA</name>
<organism evidence="2">
    <name type="scientific">Macaca fascicularis</name>
    <name type="common">Crab-eating macaque</name>
    <name type="synonym">Cynomolgus monkey</name>
    <dbReference type="NCBI Taxonomy" id="9541"/>
    <lineage>
        <taxon>Eukaryota</taxon>
        <taxon>Metazoa</taxon>
        <taxon>Chordata</taxon>
        <taxon>Craniata</taxon>
        <taxon>Vertebrata</taxon>
        <taxon>Euteleostomi</taxon>
        <taxon>Mammalia</taxon>
        <taxon>Eutheria</taxon>
        <taxon>Euarchontoglires</taxon>
        <taxon>Primates</taxon>
        <taxon>Haplorrhini</taxon>
        <taxon>Catarrhini</taxon>
        <taxon>Cercopithecidae</taxon>
        <taxon>Cercopithecinae</taxon>
        <taxon>Macaca</taxon>
    </lineage>
</organism>
<dbReference type="AlphaFoldDB" id="Q8HXF3"/>
<reference evidence="3" key="3">
    <citation type="journal article" date="2007" name="PLoS Biol.">
        <title>Rate of evolution in brain-expressed genes in humans and other primates.</title>
        <authorList>
            <person name="Wang H.-Y."/>
            <person name="Chien H.-C."/>
            <person name="Osada N."/>
            <person name="Hashimoto K."/>
            <person name="Sugano S."/>
            <person name="Gojobori T."/>
            <person name="Chou C.-K."/>
            <person name="Tsai S.-F."/>
            <person name="Wu C.-I."/>
            <person name="Shen C.-K.J."/>
        </authorList>
    </citation>
    <scope>NUCLEOTIDE SEQUENCE</scope>
</reference>
<reference evidence="2" key="1">
    <citation type="journal article" date="2001" name="Gene">
        <title>Assignment of 118 novel cDNAs of cynomolgus monkey brain to human chromosomes.</title>
        <authorList>
            <person name="Osada N."/>
            <person name="Hida M."/>
            <person name="Kususda J."/>
            <person name="Tanuma R."/>
            <person name="Iseki K."/>
            <person name="Hirata M."/>
            <person name="Suto Y."/>
            <person name="Hirai M."/>
            <person name="Terao K."/>
            <person name="Suzuki Y."/>
            <person name="Sugano S."/>
            <person name="Hashimoto K."/>
        </authorList>
    </citation>
    <scope>NUCLEOTIDE SEQUENCE</scope>
    <source>
        <tissue evidence="2">Frontal lobe left</tissue>
    </source>
</reference>
<evidence type="ECO:0000256" key="1">
    <source>
        <dbReference type="SAM" id="Phobius"/>
    </source>
</evidence>
<dbReference type="EMBL" id="AB093637">
    <property type="protein sequence ID" value="BAC21611.1"/>
    <property type="molecule type" value="mRNA"/>
</dbReference>
<evidence type="ECO:0000313" key="2">
    <source>
        <dbReference type="EMBL" id="BAC21611.1"/>
    </source>
</evidence>
<proteinExistence type="evidence at transcript level"/>
<protein>
    <submittedName>
        <fullName evidence="3">Macaca fascicularis brain cDNA, clone: QflA-17844</fullName>
    </submittedName>
</protein>